<proteinExistence type="predicted"/>
<evidence type="ECO:0000259" key="2">
    <source>
        <dbReference type="Pfam" id="PF16391"/>
    </source>
</evidence>
<sequence>MYKMKNISIAAAMFIWLIMGCKENKIEPIYPAGDAPGLVKVSKVEALPGAVKVTYELPKERDLLYVLAEYTDKYGRKIQNKSSTYTNSITIDGFADTSTYNLLLYAVTRTEIRSEPTDLSVKCLLPPVYVARKTMSLQADFGGINVTFENVAETPLSLIVAYKDDHGNYVDKETFYTSGKMVSLTARGFDSEETNFAVYLRDRWNNRTDTVFETLTPIFEKELDKSRFRSVTLPTDVAVGWGLPISNLWDNVIAAEGYMWHSTDATMPMHFTFDLGVEAQLSRFVLWQRQGQWIFNHGNPKRYELWGTTNPPVNGSWDNWQFLASCISEKPSKQPLGLNTAEDVAAAARGEETNIALDAPKVRYIRVKILEPWVGPGGLASHISEMTFYGNENN</sequence>
<evidence type="ECO:0000259" key="1">
    <source>
        <dbReference type="Pfam" id="PF16323"/>
    </source>
</evidence>
<dbReference type="InterPro" id="IPR032164">
    <property type="entry name" value="DUF5000"/>
</dbReference>
<dbReference type="PROSITE" id="PS51257">
    <property type="entry name" value="PROKAR_LIPOPROTEIN"/>
    <property type="match status" value="1"/>
</dbReference>
<dbReference type="InterPro" id="IPR008979">
    <property type="entry name" value="Galactose-bd-like_sf"/>
</dbReference>
<dbReference type="EMBL" id="SGIT01000002">
    <property type="protein sequence ID" value="RZF59827.1"/>
    <property type="molecule type" value="Genomic_DNA"/>
</dbReference>
<keyword evidence="5" id="KW-1185">Reference proteome</keyword>
<dbReference type="Pfam" id="PF17166">
    <property type="entry name" value="DUF5126"/>
    <property type="match status" value="1"/>
</dbReference>
<reference evidence="4 5" key="1">
    <citation type="submission" date="2019-02" db="EMBL/GenBank/DDBJ databases">
        <authorList>
            <person name="Li Y."/>
        </authorList>
    </citation>
    <scope>NUCLEOTIDE SEQUENCE [LARGE SCALE GENOMIC DNA]</scope>
    <source>
        <strain evidence="4 5">30C10-4-7</strain>
    </source>
</reference>
<evidence type="ECO:0000313" key="5">
    <source>
        <dbReference type="Proteomes" id="UP000292855"/>
    </source>
</evidence>
<dbReference type="Proteomes" id="UP000292855">
    <property type="component" value="Unassembled WGS sequence"/>
</dbReference>
<name>A0A4Q6XTC9_9SPHI</name>
<accession>A0A4Q6XTC9</accession>
<feature type="domain" description="DUF4959" evidence="1">
    <location>
        <begin position="20"/>
        <end position="122"/>
    </location>
</feature>
<protein>
    <submittedName>
        <fullName evidence="4">DUF5126 domain-containing protein</fullName>
    </submittedName>
</protein>
<gene>
    <name evidence="4" type="ORF">EWE74_11840</name>
</gene>
<dbReference type="Gene3D" id="2.60.120.260">
    <property type="entry name" value="Galactose-binding domain-like"/>
    <property type="match status" value="1"/>
</dbReference>
<evidence type="ECO:0000313" key="4">
    <source>
        <dbReference type="EMBL" id="RZF59827.1"/>
    </source>
</evidence>
<dbReference type="Pfam" id="PF16391">
    <property type="entry name" value="DUF5000"/>
    <property type="match status" value="1"/>
</dbReference>
<feature type="domain" description="DUF5126" evidence="3">
    <location>
        <begin position="126"/>
        <end position="226"/>
    </location>
</feature>
<evidence type="ECO:0000259" key="3">
    <source>
        <dbReference type="Pfam" id="PF17166"/>
    </source>
</evidence>
<comment type="caution">
    <text evidence="4">The sequence shown here is derived from an EMBL/GenBank/DDBJ whole genome shotgun (WGS) entry which is preliminary data.</text>
</comment>
<dbReference type="InterPro" id="IPR033431">
    <property type="entry name" value="DUF5126"/>
</dbReference>
<dbReference type="SUPFAM" id="SSF49785">
    <property type="entry name" value="Galactose-binding domain-like"/>
    <property type="match status" value="1"/>
</dbReference>
<dbReference type="OrthoDB" id="1312186at2"/>
<feature type="domain" description="DUF5000" evidence="2">
    <location>
        <begin position="249"/>
        <end position="390"/>
    </location>
</feature>
<organism evidence="4 5">
    <name type="scientific">Sphingobacterium corticibacterium</name>
    <dbReference type="NCBI Taxonomy" id="2484746"/>
    <lineage>
        <taxon>Bacteria</taxon>
        <taxon>Pseudomonadati</taxon>
        <taxon>Bacteroidota</taxon>
        <taxon>Sphingobacteriia</taxon>
        <taxon>Sphingobacteriales</taxon>
        <taxon>Sphingobacteriaceae</taxon>
        <taxon>Sphingobacterium</taxon>
    </lineage>
</organism>
<dbReference type="Pfam" id="PF16323">
    <property type="entry name" value="DUF4959"/>
    <property type="match status" value="1"/>
</dbReference>
<dbReference type="InterPro" id="IPR032527">
    <property type="entry name" value="DUF4959"/>
</dbReference>
<dbReference type="AlphaFoldDB" id="A0A4Q6XTC9"/>